<dbReference type="Gene3D" id="1.10.640.10">
    <property type="entry name" value="Haem peroxidase domain superfamily, animal type"/>
    <property type="match status" value="2"/>
</dbReference>
<dbReference type="InterPro" id="IPR037120">
    <property type="entry name" value="Haem_peroxidase_sf_animal"/>
</dbReference>
<dbReference type="Pfam" id="PF05593">
    <property type="entry name" value="RHS_repeat"/>
    <property type="match status" value="4"/>
</dbReference>
<dbReference type="InterPro" id="IPR022385">
    <property type="entry name" value="Rhs_assc_core"/>
</dbReference>
<dbReference type="InterPro" id="IPR001791">
    <property type="entry name" value="Laminin_G"/>
</dbReference>
<keyword evidence="6" id="KW-1185">Reference proteome</keyword>
<dbReference type="NCBIfam" id="TIGR01643">
    <property type="entry name" value="YD_repeat_2x"/>
    <property type="match status" value="16"/>
</dbReference>
<dbReference type="SMART" id="SM00282">
    <property type="entry name" value="LamG"/>
    <property type="match status" value="1"/>
</dbReference>
<dbReference type="Pfam" id="PF13385">
    <property type="entry name" value="Laminin_G_3"/>
    <property type="match status" value="1"/>
</dbReference>
<dbReference type="InterPro" id="IPR006530">
    <property type="entry name" value="YD"/>
</dbReference>
<dbReference type="EMBL" id="JADOES010000018">
    <property type="protein sequence ID" value="MBT9315957.1"/>
    <property type="molecule type" value="Genomic_DNA"/>
</dbReference>
<dbReference type="InterPro" id="IPR031325">
    <property type="entry name" value="RHS_repeat"/>
</dbReference>
<dbReference type="SUPFAM" id="SSF49464">
    <property type="entry name" value="Carboxypeptidase regulatory domain-like"/>
    <property type="match status" value="1"/>
</dbReference>
<dbReference type="InterPro" id="IPR015919">
    <property type="entry name" value="Cadherin-like_sf"/>
</dbReference>
<dbReference type="Pfam" id="PF25023">
    <property type="entry name" value="TEN_YD-shell"/>
    <property type="match status" value="4"/>
</dbReference>
<dbReference type="PROSITE" id="PS50292">
    <property type="entry name" value="PEROXIDASE_3"/>
    <property type="match status" value="1"/>
</dbReference>
<evidence type="ECO:0000256" key="2">
    <source>
        <dbReference type="ARBA" id="ARBA00022737"/>
    </source>
</evidence>
<dbReference type="InterPro" id="IPR013783">
    <property type="entry name" value="Ig-like_fold"/>
</dbReference>
<gene>
    <name evidence="5" type="ORF">IXB50_11045</name>
</gene>
<keyword evidence="1" id="KW-0732">Signal</keyword>
<reference evidence="5" key="2">
    <citation type="journal article" date="2021" name="Mar. Drugs">
        <title>Genome Reduction and Secondary Metabolism of the Marine Sponge-Associated Cyanobacterium Leptothoe.</title>
        <authorList>
            <person name="Konstantinou D."/>
            <person name="Popin R.V."/>
            <person name="Fewer D.P."/>
            <person name="Sivonen K."/>
            <person name="Gkelis S."/>
        </authorList>
    </citation>
    <scope>NUCLEOTIDE SEQUENCE</scope>
    <source>
        <strain evidence="5">TAU-MAC 1115</strain>
    </source>
</reference>
<dbReference type="InterPro" id="IPR006558">
    <property type="entry name" value="LamG-like"/>
</dbReference>
<accession>A0A947GK30</accession>
<evidence type="ECO:0000256" key="3">
    <source>
        <dbReference type="ARBA" id="ARBA00023157"/>
    </source>
</evidence>
<dbReference type="Pfam" id="PF05345">
    <property type="entry name" value="He_PIG"/>
    <property type="match status" value="1"/>
</dbReference>
<dbReference type="InterPro" id="IPR008969">
    <property type="entry name" value="CarboxyPept-like_regulatory"/>
</dbReference>
<dbReference type="InterPro" id="IPR019791">
    <property type="entry name" value="Haem_peroxidase_animal"/>
</dbReference>
<dbReference type="GO" id="GO:0006979">
    <property type="term" value="P:response to oxidative stress"/>
    <property type="evidence" value="ECO:0007669"/>
    <property type="project" value="InterPro"/>
</dbReference>
<dbReference type="GO" id="GO:0004601">
    <property type="term" value="F:peroxidase activity"/>
    <property type="evidence" value="ECO:0007669"/>
    <property type="project" value="InterPro"/>
</dbReference>
<keyword evidence="2" id="KW-0677">Repeat</keyword>
<dbReference type="InterPro" id="IPR013320">
    <property type="entry name" value="ConA-like_dom_sf"/>
</dbReference>
<dbReference type="Pfam" id="PF19077">
    <property type="entry name" value="Big_13"/>
    <property type="match status" value="1"/>
</dbReference>
<name>A0A947GK30_9CYAN</name>
<keyword evidence="3" id="KW-1015">Disulfide bond</keyword>
<dbReference type="Gene3D" id="2.60.120.200">
    <property type="match status" value="1"/>
</dbReference>
<evidence type="ECO:0000313" key="5">
    <source>
        <dbReference type="EMBL" id="MBT9315957.1"/>
    </source>
</evidence>
<dbReference type="InterPro" id="IPR056823">
    <property type="entry name" value="TEN-like_YD-shell"/>
</dbReference>
<dbReference type="InterPro" id="IPR010255">
    <property type="entry name" value="Haem_peroxidase_sf"/>
</dbReference>
<comment type="caution">
    <text evidence="5">The sequence shown here is derived from an EMBL/GenBank/DDBJ whole genome shotgun (WGS) entry which is preliminary data.</text>
</comment>
<dbReference type="RefSeq" id="WP_215609021.1">
    <property type="nucleotide sequence ID" value="NZ_JADOES010000018.1"/>
</dbReference>
<dbReference type="GO" id="GO:0020037">
    <property type="term" value="F:heme binding"/>
    <property type="evidence" value="ECO:0007669"/>
    <property type="project" value="InterPro"/>
</dbReference>
<dbReference type="SUPFAM" id="SSF49899">
    <property type="entry name" value="Concanavalin A-like lectins/glucanases"/>
    <property type="match status" value="1"/>
</dbReference>
<feature type="domain" description="Laminin G" evidence="4">
    <location>
        <begin position="2451"/>
        <end position="2648"/>
    </location>
</feature>
<evidence type="ECO:0000256" key="1">
    <source>
        <dbReference type="ARBA" id="ARBA00022729"/>
    </source>
</evidence>
<sequence>MSNLFAISDFNVESITGGAAIWSEDWLANLLNPFASISSIAAVGNVGQWSGLDISESLLLSELNGDGALLREASTSLSSLSLSSLLSRNSQVSSPEIDPITGQSSELQDFFSSVQALSEDGLPDLVATIQSVELKDHLIPGANGKLNVTLSNQGDSKLQDKVTLTAYAASIDNPDAAIEIGQTTLEKLTLKENQSHELSLNIQLPQDMGAGDYQVFVVANANHGLLDANPLNNIAVDAASKQVVWQFGNIPGYGYNVPLRVPDIRGKETLFSLNGPGYGEIIGGSDFSEIVLYGTDASTDFSIHGTLNTHVGQIRVNGSLKRLRATSVDLYGGLLVSGSLREVKMDDWIGPQTVEIGQDDAIGSVRHIDLDEVSDVSLSSQTPLDFLKLDGWTDTDGQTDEIVAPSLRYLRVRGDSDVDVSIAGHLGEAEIYGNVTGTWQAASADKLRFSDDAVDWFLDVEGDLNKVDLKGDLSGTIAAENINRIQIKGDVTDSSILAGADLGPDGRLGGGDDTFEAGTLKRIDVNGTVSHSAIAAGLDPVDDETLNGNERLIADSTIGRVDIRTLSDDSRIAATEFGAHQQVNGQHIKPADDDRYLTPEKIQTDSVAPVLTLTLQADTGRDPADGITQTPTLMGTVSDESDLARVTVSFGETSLDITDQVQPDGRFILGEAFLETLVGSALVDGTYEISVTAEDSFGNIAEPVQVRMTLDRTAAEILLLSPLVDGTHSNGVHLLGSTSEAGTLSTTLNDGTAVEVQVIDTLDQAIQTVPLSDGAHQLMVRFSDVAGNVTEQVIDFEVDDTAFVIGAPDTTGWTATTDDEIFLAEGNSFITQAQVPVSLGQSEGSRTLRFAVDADFDVTDETAASGETLAVYLVSNTDSSQILLDNGTLGTPVFSLTGDTADFTPGLVTYDGQFVEIDLTSLAVETEGTLVFQLLNQDEDTGSRIHISQLTNTVDPEGAEALRFEETDTVVTLGGELVLENLSASTAIEPIFSQIRFNAETGEYTANVQLRNTGDTSISRQAAVVFDSLPDGVSLETVSGIDSAGNSYVNLYHAIRPGGLAAGELSDAVEITVSNLDQLQLILTPQVLVGGPNQAPVFDPIAPIEVMPGQRIEISLNAVDPNGDRVTYSLRTDTDLPNGLLDGTGSLSFAPTPNDIGTYSFTVIATDGAETVEQKITLNVVPDPITTTRISGRVLDTNGAPLANLPIELGRLQTVTDSDGYFILTLPDTSFPTDELDITVPFGDRAFDPFFTGTQVIDLRRTTFDGTTGTDISNPLRHPNLVSAYMNASMVYGNDTITANALRMLDGTGQLKVSDDNLLPLNNTDFFPDGPLPNSNRSLNDPSTLFATGDVRANENMGLTAMHTVFVREHNRLATEIQTANPELSGDEIYNRSRKQVAAQIQYITYSEYLPLLIGSDALETYTGYDETVDPAISHLFSAAAFRMGHTQSFSEFLLVDDDGDALPSVSLRESTFNPEIIHQYGIDAILRGLYTQSAETIDTKVIDELRNTLFGPPGAGGIDLAAVDIERGRDVGLPDYNQARVDMGLAPVTSFAEITSDTAVQAVLEQLYGTVDDIDVIVGGLAEDHEPGAMVGELFQTVIADQFMRLRDGDRFWYENGQFTQVELDDIQGTTLASLIQRNTDITTLPDYVFSNQGAPAAPSSAGTVASETVTEYGAIDGSNHGQPDQGTPGDLMGVNYTQEYGDGIRSVAGANRPNTRDISNTLFAQTDSIPDAQGATGFMLAWSQFMGHDLSFSPAGAADTLKFYGTEYESLTGEEFPYVAEKIDLVLGHSLYAGVNNVIERPIYLPALDIVSNEQITDSQGNITVTNDSLGAEVFVAADSLSDRQGNPFDGQLTISEVPPELTPAALPEGLSPDLVVTIQPGEMAFDTPAQLTLPNTEGWAPGMEMDLWSINPTTGEFEIVGKGQVTDDGQSIETIEGGIRNSSWHFFSLPPWQWLLELLDSQCVACEVKQDQVSEPNSKFNSDVAFYTGGLTETHALTTYQSLGQDRGVQLVYDSLRADARPIIHMGFGEVNAGVLAPGSEDRLRLAAEVSLMVDGVQRQLPGTSGTDVLGAEGKHFWKLPDEASPINAGLQADLRGIESGVYALDVRAGIQLLIDRQVSGESVQRLIGTTSQATGSPRRVVHVNTLNSVFGSGWGIAGVQEIREGDDGSLLLIDGDGSELLFDVPETTGAPYDAPLGDFSTLERLADGTFRRTTKDKAVYQFDDNNRLVLITDRNGNETQHDYNELGQLTAIIDPAGLAITFTYNTQGTVSRITDPANRVTELVYDNAGNLLRIIEPDASQRTFEYDADHHMMGEVDKRGHQERAHYDEFGRVTYVDRKDGSTVELQALQTQNLHRPDLTANLEDAPTAFSRQRPAATYVDGNGNVTQTQLDSAGQWVNGTDAAGPLAQVVRNERNLVAQTTNNRGLVTTYEYDTQGNLIQFQDHVAASGETQSDSALIFDGVDDAVSFGKSLGNVGYGDFTVELWMNTESSDAGVLMSKKPFCGHPNDGAWSMGVNSDGTFYIETLPGSEFWITPKRQWLNSQSIINDGQWHHVAMRREDKQLALFVDGLLEATAYNDSLPRFSNDAELLIGDGPCTETSHDSREDYQGMIDDVRIWTIARADEVIRANRYNTVDSDDPGLLAYWKFDEGEGNRVSDLTMFDYDGTFIDAPTWASTGSPVGRTEEIVFFDNFEEEPQPEWANTTVNTQYLETFSAFSGNFGNQTQTLTLETTLGETYNLEFDLYALDLWDGDTTGIRTDEISVEPDYLTIAIDETEVFRETIGYNSGQLFQSFRPDDERGHFGGLQAFEDSIYRDVSISFTATETMTTIQFTGEGLEELDNESWGLDNVSVTRSFIAGPGTQRTFTYDDGFGQLTSMVDELGRQTRFEIDPTTGDRLSATRVVGEIDSLANGETDDVTTTYTYTQQGLLDTLTDALGWTTDYDYDALGRLTQTTFAVGTTDEASQQFEYDAAGNLTAFIDENGNRIEYVYDTLNRIVQVTGADPDGAGSLAAPVTSFIYDAAGNLSSTTDALGNLTQYAYDERDRLIQLTDADGNATQYAYDHAGNLVSTLDARGEETQFEYDSRNRRTAVIDAAGYKTRFRYDLDNNLTAVIDPLNNRTVYAYDARNRLVREVDTLGNATTYAYDVANNLLELTDRRGYATNYGYDALNRLTQVSDALGSTTTYGYDKLGNLLSSTNERQHTTAYKYDARNRLTQVTNVLGGTMGYTYDAVGNQLSETDELGRTTTYTYDGLNRLTQVSDPLSHSTTFGYDAMGNLAHLTDALGRVTTYGYDELNRQVSRVNALGGTSTTTYDAVGNVIATTDELGRMTTYGYDERNLLSQVADPLGHVITRVYDAVGNLTALTDALGNATTYGYDGLYRRTSGTDAIGAQTRMSYDEEGNLLSLTDASENVTTYEYDALNRLINEIITVDGTDLNRTYGYDAASNLIRQVDRNGRETMFAYDTLNRQTQEQWLDDNNNLLRSIDYNYDATSQLIAVSDPDSIYGYSYDAAGRLMSVTNDGTPDVPDVTLTYGYDAVNNLTLVEDAINGDQAGIEAFTYDALDRVTRITQSGNGVADKRVDMAYDAASQITGLSRYSNLVGAQSVAETGYDYDAAGRRTNLTHQQDNSIIAEYDLSYDAANRLMQLVTPEGTSEYHYNSRDELTTTDHSYQADEAYNYDATGNRTNYVTGDHNRILDDGTYTYEYDNEGNRTRRVDKATGDVTEYTWDHRNRLTDVVTKNRDGTLIKDVDYVYDVYDRRIAKVLDADGDGADAPTEERFVYDGDHITLVFDGERIQTHRYLHGPQVDQVLAEETTDGETRWALTDHQGSVWDVIDNQGTVLNHITYDSFGQVTNQSNPTAYFRFGYTGRELDQESGQYFYRARYYDPGVGRFISEDSVGFDAGDANLYRYVFNSSPNYVDPTGNYIESGWDLLSLGVGVASLGMNLRKRDWKNAAIDGVGITADVGALLLPVPGGVGAVRNADKVGQVATLVNRSQSLKRGTDFVKFNRWAKNSIRVAQLTNLGANIYQTGESGLRAYRSWRDSCNGEIPWGELIQTGLSGLGVLGARNNLSRSFQPEPVVANKIGTSKQLINSFGEFRDRYHEDFKKIPNKAIIAWEWYQESATSNRTSVIGRLKDIEKVAPAQTFHRLNIKQKQGWTPEVNDAWLQGVIDARRPFQLASPIKKTTLKNPPDDESGFKYTVYRRELKQLKKAGYTIRNGWAIPTSTMNP</sequence>
<organism evidence="5 6">
    <name type="scientific">Leptothoe spongobia TAU-MAC 1115</name>
    <dbReference type="NCBI Taxonomy" id="1967444"/>
    <lineage>
        <taxon>Bacteria</taxon>
        <taxon>Bacillati</taxon>
        <taxon>Cyanobacteriota</taxon>
        <taxon>Cyanophyceae</taxon>
        <taxon>Nodosilineales</taxon>
        <taxon>Cymatolegaceae</taxon>
        <taxon>Leptothoe</taxon>
        <taxon>Leptothoe spongobia</taxon>
    </lineage>
</organism>
<dbReference type="PANTHER" id="PTHR32305">
    <property type="match status" value="1"/>
</dbReference>
<dbReference type="GO" id="GO:0016020">
    <property type="term" value="C:membrane"/>
    <property type="evidence" value="ECO:0007669"/>
    <property type="project" value="InterPro"/>
</dbReference>
<dbReference type="NCBIfam" id="TIGR03696">
    <property type="entry name" value="Rhs_assc_core"/>
    <property type="match status" value="1"/>
</dbReference>
<dbReference type="SUPFAM" id="SSF49313">
    <property type="entry name" value="Cadherin-like"/>
    <property type="match status" value="1"/>
</dbReference>
<evidence type="ECO:0000313" key="6">
    <source>
        <dbReference type="Proteomes" id="UP000717364"/>
    </source>
</evidence>
<dbReference type="InterPro" id="IPR050708">
    <property type="entry name" value="T6SS_VgrG/RHS"/>
</dbReference>
<dbReference type="CDD" id="cd00110">
    <property type="entry name" value="LamG"/>
    <property type="match status" value="1"/>
</dbReference>
<dbReference type="Gene3D" id="2.180.10.10">
    <property type="entry name" value="RHS repeat-associated core"/>
    <property type="match status" value="6"/>
</dbReference>
<dbReference type="CDD" id="cd09822">
    <property type="entry name" value="peroxinectin_like_bacterial"/>
    <property type="match status" value="1"/>
</dbReference>
<protein>
    <recommendedName>
        <fullName evidence="4">Laminin G domain-containing protein</fullName>
    </recommendedName>
</protein>
<dbReference type="SUPFAM" id="SSF69304">
    <property type="entry name" value="Tricorn protease N-terminal domain"/>
    <property type="match status" value="1"/>
</dbReference>
<dbReference type="InterPro" id="IPR044016">
    <property type="entry name" value="Big_13"/>
</dbReference>
<dbReference type="GO" id="GO:0005509">
    <property type="term" value="F:calcium ion binding"/>
    <property type="evidence" value="ECO:0007669"/>
    <property type="project" value="InterPro"/>
</dbReference>
<reference evidence="5" key="1">
    <citation type="submission" date="2020-11" db="EMBL/GenBank/DDBJ databases">
        <authorList>
            <person name="Konstantinou D."/>
            <person name="Gkelis S."/>
            <person name="Popin R."/>
            <person name="Fewer D."/>
            <person name="Sivonen K."/>
        </authorList>
    </citation>
    <scope>NUCLEOTIDE SEQUENCE</scope>
    <source>
        <strain evidence="5">TAU-MAC 1115</strain>
    </source>
</reference>
<dbReference type="PANTHER" id="PTHR32305:SF15">
    <property type="entry name" value="PROTEIN RHSA-RELATED"/>
    <property type="match status" value="1"/>
</dbReference>
<evidence type="ECO:0000259" key="4">
    <source>
        <dbReference type="PROSITE" id="PS50025"/>
    </source>
</evidence>
<dbReference type="SUPFAM" id="SSF48113">
    <property type="entry name" value="Heme-dependent peroxidases"/>
    <property type="match status" value="2"/>
</dbReference>
<dbReference type="Gene3D" id="2.60.40.10">
    <property type="entry name" value="Immunoglobulins"/>
    <property type="match status" value="3"/>
</dbReference>
<dbReference type="Pfam" id="PF03098">
    <property type="entry name" value="An_peroxidase"/>
    <property type="match status" value="2"/>
</dbReference>
<dbReference type="PROSITE" id="PS50025">
    <property type="entry name" value="LAM_G_DOMAIN"/>
    <property type="match status" value="1"/>
</dbReference>
<dbReference type="SMART" id="SM00560">
    <property type="entry name" value="LamGL"/>
    <property type="match status" value="1"/>
</dbReference>
<proteinExistence type="predicted"/>
<dbReference type="PRINTS" id="PR00457">
    <property type="entry name" value="ANPEROXIDASE"/>
</dbReference>
<dbReference type="Proteomes" id="UP000717364">
    <property type="component" value="Unassembled WGS sequence"/>
</dbReference>